<keyword evidence="5" id="KW-1185">Reference proteome</keyword>
<dbReference type="Pfam" id="PF07589">
    <property type="entry name" value="PEP-CTERM"/>
    <property type="match status" value="1"/>
</dbReference>
<evidence type="ECO:0000259" key="2">
    <source>
        <dbReference type="Pfam" id="PF04862"/>
    </source>
</evidence>
<dbReference type="OrthoDB" id="8904400at2"/>
<feature type="chain" id="PRO_5020503660" evidence="1">
    <location>
        <begin position="18"/>
        <end position="205"/>
    </location>
</feature>
<accession>A0A4R6N866</accession>
<dbReference type="NCBIfam" id="TIGR02595">
    <property type="entry name" value="PEP_CTERM"/>
    <property type="match status" value="1"/>
</dbReference>
<proteinExistence type="predicted"/>
<dbReference type="Pfam" id="PF04862">
    <property type="entry name" value="DUF642"/>
    <property type="match status" value="1"/>
</dbReference>
<name>A0A4R6N866_9BURK</name>
<comment type="caution">
    <text evidence="4">The sequence shown here is derived from an EMBL/GenBank/DDBJ whole genome shotgun (WGS) entry which is preliminary data.</text>
</comment>
<dbReference type="EMBL" id="SNXE01000003">
    <property type="protein sequence ID" value="TDP11317.1"/>
    <property type="molecule type" value="Genomic_DNA"/>
</dbReference>
<keyword evidence="1" id="KW-0732">Signal</keyword>
<evidence type="ECO:0000256" key="1">
    <source>
        <dbReference type="SAM" id="SignalP"/>
    </source>
</evidence>
<dbReference type="AlphaFoldDB" id="A0A4R6N866"/>
<dbReference type="RefSeq" id="WP_133603217.1">
    <property type="nucleotide sequence ID" value="NZ_JAUFPJ010000006.1"/>
</dbReference>
<dbReference type="InterPro" id="IPR006946">
    <property type="entry name" value="DGR2-like_dom"/>
</dbReference>
<evidence type="ECO:0000259" key="3">
    <source>
        <dbReference type="Pfam" id="PF07589"/>
    </source>
</evidence>
<dbReference type="Gene3D" id="2.60.120.260">
    <property type="entry name" value="Galactose-binding domain-like"/>
    <property type="match status" value="1"/>
</dbReference>
<dbReference type="InterPro" id="IPR008979">
    <property type="entry name" value="Galactose-bd-like_sf"/>
</dbReference>
<protein>
    <submittedName>
        <fullName evidence="4">Putative secreted protein</fullName>
    </submittedName>
</protein>
<reference evidence="4 5" key="1">
    <citation type="submission" date="2019-03" db="EMBL/GenBank/DDBJ databases">
        <title>Genomic Encyclopedia of Type Strains, Phase IV (KMG-IV): sequencing the most valuable type-strain genomes for metagenomic binning, comparative biology and taxonomic classification.</title>
        <authorList>
            <person name="Goeker M."/>
        </authorList>
    </citation>
    <scope>NUCLEOTIDE SEQUENCE [LARGE SCALE GENOMIC DNA]</scope>
    <source>
        <strain evidence="4 5">DSM 25082</strain>
    </source>
</reference>
<gene>
    <name evidence="4" type="ORF">DFR39_103243</name>
</gene>
<evidence type="ECO:0000313" key="5">
    <source>
        <dbReference type="Proteomes" id="UP000295357"/>
    </source>
</evidence>
<dbReference type="Proteomes" id="UP000295357">
    <property type="component" value="Unassembled WGS sequence"/>
</dbReference>
<dbReference type="InterPro" id="IPR013424">
    <property type="entry name" value="Ice-binding_C"/>
</dbReference>
<sequence>MRTLAIALLAFPLIASAGTVNLIQNGSFESNQVASWAKFNSLSGWTAGALGVELRNNVSGSALDGKNFVELDTTGNSWISQTFATVVGQTYTLSFAYAQRPDQKKPTSDGKSSNGLLWSAGNVSSFLVGQDANTAWTPVVAQFKATSSSTTLKFEAAGLSDSYGTSLDNISVTSAVPEPSSYALMLAGLGAMGLVARRRAKRNAV</sequence>
<evidence type="ECO:0000313" key="4">
    <source>
        <dbReference type="EMBL" id="TDP11317.1"/>
    </source>
</evidence>
<feature type="domain" description="DUF642" evidence="2">
    <location>
        <begin position="21"/>
        <end position="172"/>
    </location>
</feature>
<feature type="signal peptide" evidence="1">
    <location>
        <begin position="1"/>
        <end position="17"/>
    </location>
</feature>
<dbReference type="SUPFAM" id="SSF49785">
    <property type="entry name" value="Galactose-binding domain-like"/>
    <property type="match status" value="1"/>
</dbReference>
<feature type="domain" description="Ice-binding protein C-terminal" evidence="3">
    <location>
        <begin position="175"/>
        <end position="199"/>
    </location>
</feature>
<organism evidence="4 5">
    <name type="scientific">Roseateles asaccharophilus</name>
    <dbReference type="NCBI Taxonomy" id="582607"/>
    <lineage>
        <taxon>Bacteria</taxon>
        <taxon>Pseudomonadati</taxon>
        <taxon>Pseudomonadota</taxon>
        <taxon>Betaproteobacteria</taxon>
        <taxon>Burkholderiales</taxon>
        <taxon>Sphaerotilaceae</taxon>
        <taxon>Roseateles</taxon>
    </lineage>
</organism>